<dbReference type="SUPFAM" id="SSF47973">
    <property type="entry name" value="Ribosomal protein S7"/>
    <property type="match status" value="1"/>
</dbReference>
<evidence type="ECO:0000256" key="2">
    <source>
        <dbReference type="ARBA" id="ARBA00007151"/>
    </source>
</evidence>
<dbReference type="FunFam" id="1.10.455.10:FF:000006">
    <property type="entry name" value="37S ribosomal protein S7, mitochondrial"/>
    <property type="match status" value="1"/>
</dbReference>
<organism evidence="9 12">
    <name type="scientific">Sungouiella intermedia</name>
    <dbReference type="NCBI Taxonomy" id="45354"/>
    <lineage>
        <taxon>Eukaryota</taxon>
        <taxon>Fungi</taxon>
        <taxon>Dikarya</taxon>
        <taxon>Ascomycota</taxon>
        <taxon>Saccharomycotina</taxon>
        <taxon>Pichiomycetes</taxon>
        <taxon>Metschnikowiaceae</taxon>
        <taxon>Sungouiella</taxon>
    </lineage>
</organism>
<protein>
    <recommendedName>
        <fullName evidence="7">Small ribosomal subunit protein uS7m</fullName>
    </recommendedName>
</protein>
<dbReference type="InterPro" id="IPR023798">
    <property type="entry name" value="Ribosomal_uS7_dom"/>
</dbReference>
<dbReference type="Gene3D" id="1.10.455.10">
    <property type="entry name" value="Ribosomal protein S7 domain"/>
    <property type="match status" value="1"/>
</dbReference>
<dbReference type="PANTHER" id="PTHR11205">
    <property type="entry name" value="RIBOSOMAL PROTEIN S7"/>
    <property type="match status" value="1"/>
</dbReference>
<comment type="function">
    <text evidence="6">Component of the mitochondrial ribosome (mitoribosome), a dedicated translation machinery responsible for the synthesis of mitochondrial genome-encoded proteins, including at least some of the essential transmembrane subunits of the mitochondrial respiratory chain. The mitoribosomes are attached to the mitochondrial inner membrane and translation products are cotranslationally integrated into the membrane.</text>
</comment>
<dbReference type="CDD" id="cd14868">
    <property type="entry name" value="uS7_Mitochondria_Fungi"/>
    <property type="match status" value="1"/>
</dbReference>
<dbReference type="OrthoDB" id="9972728at2759"/>
<evidence type="ECO:0000313" key="12">
    <source>
        <dbReference type="Proteomes" id="UP000182334"/>
    </source>
</evidence>
<proteinExistence type="inferred from homology"/>
<dbReference type="Proteomes" id="UP000182334">
    <property type="component" value="Chromosome V"/>
</dbReference>
<evidence type="ECO:0000256" key="1">
    <source>
        <dbReference type="ARBA" id="ARBA00004173"/>
    </source>
</evidence>
<keyword evidence="12" id="KW-1185">Reference proteome</keyword>
<keyword evidence="5" id="KW-0687">Ribonucleoprotein</keyword>
<dbReference type="InterPro" id="IPR036823">
    <property type="entry name" value="Ribosomal_uS7_dom_sf"/>
</dbReference>
<gene>
    <name evidence="10" type="ORF">SAMEA4029009_CIC11G00000001273</name>
    <name evidence="9" type="ORF">SAMEA4029010_CIC11G00000002436</name>
</gene>
<name>A0A1L0GJZ1_9ASCO</name>
<dbReference type="GO" id="GO:0006412">
    <property type="term" value="P:translation"/>
    <property type="evidence" value="ECO:0007669"/>
    <property type="project" value="InterPro"/>
</dbReference>
<comment type="subcellular location">
    <subcellularLocation>
        <location evidence="1">Mitochondrion</location>
    </subcellularLocation>
</comment>
<dbReference type="GO" id="GO:0005840">
    <property type="term" value="C:ribosome"/>
    <property type="evidence" value="ECO:0007669"/>
    <property type="project" value="UniProtKB-KW"/>
</dbReference>
<dbReference type="AlphaFoldDB" id="A0A1L0GJZ1"/>
<evidence type="ECO:0000256" key="4">
    <source>
        <dbReference type="ARBA" id="ARBA00023128"/>
    </source>
</evidence>
<dbReference type="EMBL" id="LT635768">
    <property type="protein sequence ID" value="SGZ56628.1"/>
    <property type="molecule type" value="Genomic_DNA"/>
</dbReference>
<comment type="similarity">
    <text evidence="2">Belongs to the universal ribosomal protein uS7 family.</text>
</comment>
<sequence>MSLFRVATRLLPRVTPVRAPFVALPLCRYNSTAKKAESFSITAQVYPLEKDTITEADVDEWLSAVQTLQAGKKAPESEAEVYLSQLADPEPFLEEKFEPTDEQLAQVENYANKSVPLPSDPVIDNFANLIMRDGKKTRARKQLSRALYIVYLKTRQDPVKLLYETLDKLGPLFHTKVQKTGTAKSRTVPFPLDKRQRNRYAILWILEGSKKKKSLDFSVRLAEEIISAWEGKSSGYDKKTQLHKNAIAHRAYILL</sequence>
<dbReference type="EMBL" id="LT635760">
    <property type="protein sequence ID" value="SGZ56509.1"/>
    <property type="molecule type" value="Genomic_DNA"/>
</dbReference>
<feature type="domain" description="Small ribosomal subunit protein uS7" evidence="8">
    <location>
        <begin position="109"/>
        <end position="250"/>
    </location>
</feature>
<dbReference type="InterPro" id="IPR047988">
    <property type="entry name" value="Ribosomal_uS7m_fungi"/>
</dbReference>
<dbReference type="STRING" id="45354.A0A1L0GJZ1"/>
<dbReference type="Pfam" id="PF00177">
    <property type="entry name" value="Ribosomal_S7"/>
    <property type="match status" value="1"/>
</dbReference>
<dbReference type="GO" id="GO:1990904">
    <property type="term" value="C:ribonucleoprotein complex"/>
    <property type="evidence" value="ECO:0007669"/>
    <property type="project" value="UniProtKB-KW"/>
</dbReference>
<evidence type="ECO:0000256" key="5">
    <source>
        <dbReference type="ARBA" id="ARBA00023274"/>
    </source>
</evidence>
<keyword evidence="3" id="KW-0689">Ribosomal protein</keyword>
<evidence type="ECO:0000256" key="3">
    <source>
        <dbReference type="ARBA" id="ARBA00022980"/>
    </source>
</evidence>
<dbReference type="InterPro" id="IPR000235">
    <property type="entry name" value="Ribosomal_uS7"/>
</dbReference>
<evidence type="ECO:0000313" key="11">
    <source>
        <dbReference type="Proteomes" id="UP000182259"/>
    </source>
</evidence>
<evidence type="ECO:0000259" key="8">
    <source>
        <dbReference type="Pfam" id="PF00177"/>
    </source>
</evidence>
<evidence type="ECO:0000256" key="7">
    <source>
        <dbReference type="ARBA" id="ARBA00039306"/>
    </source>
</evidence>
<dbReference type="Proteomes" id="UP000182259">
    <property type="component" value="Chromosome V"/>
</dbReference>
<evidence type="ECO:0000313" key="10">
    <source>
        <dbReference type="EMBL" id="SGZ56628.1"/>
    </source>
</evidence>
<dbReference type="GO" id="GO:0005739">
    <property type="term" value="C:mitochondrion"/>
    <property type="evidence" value="ECO:0007669"/>
    <property type="project" value="UniProtKB-SubCell"/>
</dbReference>
<evidence type="ECO:0000313" key="9">
    <source>
        <dbReference type="EMBL" id="SGZ56509.1"/>
    </source>
</evidence>
<keyword evidence="4" id="KW-0496">Mitochondrion</keyword>
<accession>A0A1L0GJZ1</accession>
<reference evidence="11 12" key="1">
    <citation type="submission" date="2016-10" db="EMBL/GenBank/DDBJ databases">
        <authorList>
            <person name="de Groot N.N."/>
        </authorList>
    </citation>
    <scope>NUCLEOTIDE SEQUENCE [LARGE SCALE GENOMIC DNA]</scope>
    <source>
        <strain evidence="9 12">CBS 141442</strain>
        <strain evidence="10 11">PYCC 4715</strain>
    </source>
</reference>
<evidence type="ECO:0000256" key="6">
    <source>
        <dbReference type="ARBA" id="ARBA00037226"/>
    </source>
</evidence>